<dbReference type="GO" id="GO:0006302">
    <property type="term" value="P:double-strand break repair"/>
    <property type="evidence" value="ECO:0007669"/>
    <property type="project" value="TreeGrafter"/>
</dbReference>
<comment type="caution">
    <text evidence="2">The sequence shown here is derived from an EMBL/GenBank/DDBJ whole genome shotgun (WGS) entry which is preliminary data.</text>
</comment>
<proteinExistence type="predicted"/>
<feature type="domain" description="3'-5' exonuclease" evidence="1">
    <location>
        <begin position="271"/>
        <end position="439"/>
    </location>
</feature>
<evidence type="ECO:0000259" key="1">
    <source>
        <dbReference type="Pfam" id="PF01612"/>
    </source>
</evidence>
<name>A0A7J6UZP0_THATH</name>
<dbReference type="OrthoDB" id="275278at2759"/>
<dbReference type="SUPFAM" id="SSF56672">
    <property type="entry name" value="DNA/RNA polymerases"/>
    <property type="match status" value="1"/>
</dbReference>
<dbReference type="InterPro" id="IPR002562">
    <property type="entry name" value="3'-5'_exonuclease_dom"/>
</dbReference>
<dbReference type="Proteomes" id="UP000554482">
    <property type="component" value="Unassembled WGS sequence"/>
</dbReference>
<dbReference type="AlphaFoldDB" id="A0A7J6UZP0"/>
<gene>
    <name evidence="2" type="ORF">FRX31_032270</name>
</gene>
<protein>
    <submittedName>
        <fullName evidence="2">Dna polymerase i a protein</fullName>
    </submittedName>
</protein>
<dbReference type="CDD" id="cd06139">
    <property type="entry name" value="DNA_polA_I_Ecoli_like_exo"/>
    <property type="match status" value="1"/>
</dbReference>
<evidence type="ECO:0000313" key="3">
    <source>
        <dbReference type="Proteomes" id="UP000554482"/>
    </source>
</evidence>
<dbReference type="InterPro" id="IPR036397">
    <property type="entry name" value="RNaseH_sf"/>
</dbReference>
<dbReference type="Pfam" id="PF01612">
    <property type="entry name" value="DNA_pol_A_exo1"/>
    <property type="match status" value="1"/>
</dbReference>
<dbReference type="Gene3D" id="3.30.420.10">
    <property type="entry name" value="Ribonuclease H-like superfamily/Ribonuclease H"/>
    <property type="match status" value="1"/>
</dbReference>
<dbReference type="PANTHER" id="PTHR10133">
    <property type="entry name" value="DNA POLYMERASE I"/>
    <property type="match status" value="1"/>
</dbReference>
<dbReference type="InterPro" id="IPR012337">
    <property type="entry name" value="RNaseH-like_sf"/>
</dbReference>
<dbReference type="SUPFAM" id="SSF53098">
    <property type="entry name" value="Ribonuclease H-like"/>
    <property type="match status" value="1"/>
</dbReference>
<dbReference type="PANTHER" id="PTHR10133:SF27">
    <property type="entry name" value="DNA POLYMERASE NU"/>
    <property type="match status" value="1"/>
</dbReference>
<dbReference type="InterPro" id="IPR043502">
    <property type="entry name" value="DNA/RNA_pol_sf"/>
</dbReference>
<evidence type="ECO:0000313" key="2">
    <source>
        <dbReference type="EMBL" id="KAF5178143.1"/>
    </source>
</evidence>
<accession>A0A7J6UZP0</accession>
<organism evidence="2 3">
    <name type="scientific">Thalictrum thalictroides</name>
    <name type="common">Rue-anemone</name>
    <name type="synonym">Anemone thalictroides</name>
    <dbReference type="NCBI Taxonomy" id="46969"/>
    <lineage>
        <taxon>Eukaryota</taxon>
        <taxon>Viridiplantae</taxon>
        <taxon>Streptophyta</taxon>
        <taxon>Embryophyta</taxon>
        <taxon>Tracheophyta</taxon>
        <taxon>Spermatophyta</taxon>
        <taxon>Magnoliopsida</taxon>
        <taxon>Ranunculales</taxon>
        <taxon>Ranunculaceae</taxon>
        <taxon>Thalictroideae</taxon>
        <taxon>Thalictrum</taxon>
    </lineage>
</organism>
<dbReference type="InterPro" id="IPR002298">
    <property type="entry name" value="DNA_polymerase_A"/>
</dbReference>
<keyword evidence="3" id="KW-1185">Reference proteome</keyword>
<dbReference type="FunFam" id="3.30.420.10:FF:000051">
    <property type="entry name" value="DNA polymerase I"/>
    <property type="match status" value="1"/>
</dbReference>
<reference evidence="2 3" key="1">
    <citation type="submission" date="2020-06" db="EMBL/GenBank/DDBJ databases">
        <title>Transcriptomic and genomic resources for Thalictrum thalictroides and T. hernandezii: Facilitating candidate gene discovery in an emerging model plant lineage.</title>
        <authorList>
            <person name="Arias T."/>
            <person name="Riano-Pachon D.M."/>
            <person name="Di Stilio V.S."/>
        </authorList>
    </citation>
    <scope>NUCLEOTIDE SEQUENCE [LARGE SCALE GENOMIC DNA]</scope>
    <source>
        <strain evidence="3">cv. WT478/WT964</strain>
        <tissue evidence="2">Leaves</tissue>
    </source>
</reference>
<sequence>MGPRCCGIALEFKRWDSHCFQSRSICSSSSYRLVRDSSYSSNMMNNTTCRLDRSGSWQSSEKMYKSCDDSSKTLTGRLYWVEETNYLKALKACRNQLPHLNTNCINSKEVEHNGLQDESNYFNNYKNSLDVNIDNRLRTSDHRPINYQIRSPLKQEMRNQFNGSSIGRLESVTHNYGNKHGTKCDHLQKDVNNSIDFRQRLSSVYDKVLVINNILSAKEVVGLLTTVYRDNVHACDTEVAKIDVKKETPVDHGEIISLSIFSGSKVDFGNGKCCIWVDVLDGGGRELLMEFAPFFEDPSIKKVWHNYSFDSHVLENYGIQLSGFHADTMHMARLWDSSRRTEGGYSLEALTSNSKVMDGDESKEKNGVKSSIVGELIGKISMKTIFGKKKLKSDGSEGKVTTIAPVEELQREERKLWICYSALDSMSTLQLFESLRSKLVKMTWDHPLKHAEGENMYDFYDKYWRPFGELLVKMETEGMLVDREYLAEIQKVATLEQQRAASRFRRWAARYCPDAMHMNVGSDIQLRQLFFGGTINSKDPNESLPTARIFRVPNVGNVIEDGKKVTSNFHNITLERLCDGMEATMYTATGWPSVSGEALKTLAGKVSSDYDWLDDAHGFESDVSTDRIRDVDCSANPGEDVDVSSYGTAYKAFGGNKEGREACHAITALCDICSIDSLISNFILPLQVI</sequence>
<dbReference type="GO" id="GO:0003676">
    <property type="term" value="F:nucleic acid binding"/>
    <property type="evidence" value="ECO:0007669"/>
    <property type="project" value="InterPro"/>
</dbReference>
<dbReference type="GO" id="GO:0008408">
    <property type="term" value="F:3'-5' exonuclease activity"/>
    <property type="evidence" value="ECO:0007669"/>
    <property type="project" value="InterPro"/>
</dbReference>
<dbReference type="GO" id="GO:0006261">
    <property type="term" value="P:DNA-templated DNA replication"/>
    <property type="evidence" value="ECO:0007669"/>
    <property type="project" value="InterPro"/>
</dbReference>
<dbReference type="EMBL" id="JABWDY010040387">
    <property type="protein sequence ID" value="KAF5178143.1"/>
    <property type="molecule type" value="Genomic_DNA"/>
</dbReference>
<dbReference type="GO" id="GO:0003887">
    <property type="term" value="F:DNA-directed DNA polymerase activity"/>
    <property type="evidence" value="ECO:0007669"/>
    <property type="project" value="InterPro"/>
</dbReference>